<proteinExistence type="predicted"/>
<dbReference type="OrthoDB" id="2290219at2759"/>
<evidence type="ECO:0000313" key="3">
    <source>
        <dbReference type="Proteomes" id="UP000650833"/>
    </source>
</evidence>
<name>A0A8H7QCB8_9FUNG</name>
<dbReference type="Pfam" id="PF03732">
    <property type="entry name" value="Retrotrans_gag"/>
    <property type="match status" value="1"/>
</dbReference>
<evidence type="ECO:0000313" key="2">
    <source>
        <dbReference type="EMBL" id="KAG2190007.1"/>
    </source>
</evidence>
<feature type="domain" description="Retrotransposon gag" evidence="1">
    <location>
        <begin position="72"/>
        <end position="161"/>
    </location>
</feature>
<organism evidence="2 3">
    <name type="scientific">Mucor plumbeus</name>
    <dbReference type="NCBI Taxonomy" id="97098"/>
    <lineage>
        <taxon>Eukaryota</taxon>
        <taxon>Fungi</taxon>
        <taxon>Fungi incertae sedis</taxon>
        <taxon>Mucoromycota</taxon>
        <taxon>Mucoromycotina</taxon>
        <taxon>Mucoromycetes</taxon>
        <taxon>Mucorales</taxon>
        <taxon>Mucorineae</taxon>
        <taxon>Mucoraceae</taxon>
        <taxon>Mucor</taxon>
    </lineage>
</organism>
<dbReference type="Proteomes" id="UP000650833">
    <property type="component" value="Unassembled WGS sequence"/>
</dbReference>
<protein>
    <recommendedName>
        <fullName evidence="1">Retrotransposon gag domain-containing protein</fullName>
    </recommendedName>
</protein>
<comment type="caution">
    <text evidence="2">The sequence shown here is derived from an EMBL/GenBank/DDBJ whole genome shotgun (WGS) entry which is preliminary data.</text>
</comment>
<dbReference type="EMBL" id="JAEPRC010001093">
    <property type="protein sequence ID" value="KAG2190007.1"/>
    <property type="molecule type" value="Genomic_DNA"/>
</dbReference>
<reference evidence="2" key="1">
    <citation type="submission" date="2020-12" db="EMBL/GenBank/DDBJ databases">
        <title>Metabolic potential, ecology and presence of endohyphal bacteria is reflected in genomic diversity of Mucoromycotina.</title>
        <authorList>
            <person name="Muszewska A."/>
            <person name="Okrasinska A."/>
            <person name="Steczkiewicz K."/>
            <person name="Drgas O."/>
            <person name="Orlowska M."/>
            <person name="Perlinska-Lenart U."/>
            <person name="Aleksandrzak-Piekarczyk T."/>
            <person name="Szatraj K."/>
            <person name="Zielenkiewicz U."/>
            <person name="Pilsyk S."/>
            <person name="Malc E."/>
            <person name="Mieczkowski P."/>
            <person name="Kruszewska J.S."/>
            <person name="Biernat P."/>
            <person name="Pawlowska J."/>
        </authorList>
    </citation>
    <scope>NUCLEOTIDE SEQUENCE</scope>
    <source>
        <strain evidence="2">CBS 226.32</strain>
    </source>
</reference>
<sequence length="236" mass="26659">MSSQQGEDRAANLNTSVNNFVIYCKDDFDFVEKPKKYDGSRDPHVIESWIHSIENYGELKGLEDVKRNKLGVTLLTGSAKVWFNNLRLLNSTPTTSWLGFKQELRAFFKPDNAIPIARDRVCNLKQTASIAQYVQEFITIKLSIPRRTDEEAVDKFISGLRGPAARINIKDNIQMESPVLSEAIWAAHVFKGNRMNVVSLPNKGLSMSAMDNSGLMLDDPMDLSVVEQKELLNYMT</sequence>
<evidence type="ECO:0000259" key="1">
    <source>
        <dbReference type="Pfam" id="PF03732"/>
    </source>
</evidence>
<dbReference type="InterPro" id="IPR005162">
    <property type="entry name" value="Retrotrans_gag_dom"/>
</dbReference>
<accession>A0A8H7QCB8</accession>
<gene>
    <name evidence="2" type="ORF">INT46_011387</name>
</gene>
<keyword evidence="3" id="KW-1185">Reference proteome</keyword>
<dbReference type="AlphaFoldDB" id="A0A8H7QCB8"/>